<keyword evidence="2 4" id="KW-0012">Acyltransferase</keyword>
<evidence type="ECO:0000313" key="4">
    <source>
        <dbReference type="EMBL" id="CFX46518.1"/>
    </source>
</evidence>
<dbReference type="GO" id="GO:0016747">
    <property type="term" value="F:acyltransferase activity, transferring groups other than amino-acyl groups"/>
    <property type="evidence" value="ECO:0007669"/>
    <property type="project" value="InterPro"/>
</dbReference>
<evidence type="ECO:0000256" key="2">
    <source>
        <dbReference type="ARBA" id="ARBA00023315"/>
    </source>
</evidence>
<dbReference type="CDD" id="cd04301">
    <property type="entry name" value="NAT_SF"/>
    <property type="match status" value="1"/>
</dbReference>
<dbReference type="Proteomes" id="UP000045545">
    <property type="component" value="Unassembled WGS sequence"/>
</dbReference>
<dbReference type="EMBL" id="CGIH01000025">
    <property type="protein sequence ID" value="CFX46518.1"/>
    <property type="molecule type" value="Genomic_DNA"/>
</dbReference>
<name>A0A0E4C8F6_9FIRM</name>
<dbReference type="Pfam" id="PF00583">
    <property type="entry name" value="Acetyltransf_1"/>
    <property type="match status" value="1"/>
</dbReference>
<dbReference type="InterPro" id="IPR000182">
    <property type="entry name" value="GNAT_dom"/>
</dbReference>
<gene>
    <name evidence="4" type="ORF">1270</name>
</gene>
<organism evidence="4 5">
    <name type="scientific">Syntrophomonas zehnderi OL-4</name>
    <dbReference type="NCBI Taxonomy" id="690567"/>
    <lineage>
        <taxon>Bacteria</taxon>
        <taxon>Bacillati</taxon>
        <taxon>Bacillota</taxon>
        <taxon>Clostridia</taxon>
        <taxon>Eubacteriales</taxon>
        <taxon>Syntrophomonadaceae</taxon>
        <taxon>Syntrophomonas</taxon>
    </lineage>
</organism>
<accession>A0A0E4C8F6</accession>
<evidence type="ECO:0000259" key="3">
    <source>
        <dbReference type="PROSITE" id="PS51186"/>
    </source>
</evidence>
<dbReference type="STRING" id="690567.1270"/>
<dbReference type="SUPFAM" id="SSF55729">
    <property type="entry name" value="Acyl-CoA N-acyltransferases (Nat)"/>
    <property type="match status" value="1"/>
</dbReference>
<proteinExistence type="predicted"/>
<evidence type="ECO:0000256" key="1">
    <source>
        <dbReference type="ARBA" id="ARBA00022679"/>
    </source>
</evidence>
<dbReference type="PANTHER" id="PTHR43877:SF1">
    <property type="entry name" value="ACETYLTRANSFERASE"/>
    <property type="match status" value="1"/>
</dbReference>
<dbReference type="PANTHER" id="PTHR43877">
    <property type="entry name" value="AMINOALKYLPHOSPHONATE N-ACETYLTRANSFERASE-RELATED-RELATED"/>
    <property type="match status" value="1"/>
</dbReference>
<keyword evidence="5" id="KW-1185">Reference proteome</keyword>
<sequence>MLAHKDYKVDQARPDDAAAMLHFWQGIPGLGIGQGDDEESLQLFMARNPSTCLVIRDAEGLIGTVLAGFDGRRGYIYHLAVHQDYQRKGYGQTLLNRAILELQTLGARKMHLFILRDNPTAAAFYERQGWQNRHDIQVFSWDTGR</sequence>
<protein>
    <submittedName>
        <fullName evidence="4">Acyl-CoA N-acyltransferase</fullName>
    </submittedName>
</protein>
<keyword evidence="1 4" id="KW-0808">Transferase</keyword>
<dbReference type="AlphaFoldDB" id="A0A0E4C8F6"/>
<dbReference type="PROSITE" id="PS51186">
    <property type="entry name" value="GNAT"/>
    <property type="match status" value="1"/>
</dbReference>
<dbReference type="InterPro" id="IPR016181">
    <property type="entry name" value="Acyl_CoA_acyltransferase"/>
</dbReference>
<feature type="domain" description="N-acetyltransferase" evidence="3">
    <location>
        <begin position="7"/>
        <end position="145"/>
    </location>
</feature>
<dbReference type="Gene3D" id="3.40.630.30">
    <property type="match status" value="1"/>
</dbReference>
<dbReference type="InterPro" id="IPR050832">
    <property type="entry name" value="Bact_Acetyltransf"/>
</dbReference>
<dbReference type="RefSeq" id="WP_052729633.1">
    <property type="nucleotide sequence ID" value="NZ_CGIH01000025.1"/>
</dbReference>
<reference evidence="4 5" key="1">
    <citation type="submission" date="2015-03" db="EMBL/GenBank/DDBJ databases">
        <authorList>
            <person name="Murphy D."/>
        </authorList>
    </citation>
    <scope>NUCLEOTIDE SEQUENCE [LARGE SCALE GENOMIC DNA]</scope>
    <source>
        <strain evidence="4 5">OL-4</strain>
    </source>
</reference>
<dbReference type="OrthoDB" id="1821130at2"/>
<evidence type="ECO:0000313" key="5">
    <source>
        <dbReference type="Proteomes" id="UP000045545"/>
    </source>
</evidence>